<dbReference type="InterPro" id="IPR014729">
    <property type="entry name" value="Rossmann-like_a/b/a_fold"/>
</dbReference>
<dbReference type="HAMAP" id="MF_00158">
    <property type="entry name" value="PanC"/>
    <property type="match status" value="1"/>
</dbReference>
<dbReference type="CDD" id="cd00560">
    <property type="entry name" value="PanC"/>
    <property type="match status" value="1"/>
</dbReference>
<feature type="binding site" evidence="13">
    <location>
        <position position="63"/>
    </location>
    <ligand>
        <name>beta-alanine</name>
        <dbReference type="ChEBI" id="CHEBI:57966"/>
    </ligand>
</feature>
<feature type="active site" description="Proton donor" evidence="13">
    <location>
        <position position="39"/>
    </location>
</feature>
<dbReference type="PANTHER" id="PTHR21299">
    <property type="entry name" value="CYTIDYLATE KINASE/PANTOATE-BETA-ALANINE LIGASE"/>
    <property type="match status" value="1"/>
</dbReference>
<dbReference type="FunFam" id="3.40.50.620:FF:000114">
    <property type="entry name" value="Pantothenate synthetase"/>
    <property type="match status" value="1"/>
</dbReference>
<dbReference type="Pfam" id="PF02569">
    <property type="entry name" value="Pantoate_ligase"/>
    <property type="match status" value="1"/>
</dbReference>
<dbReference type="Gene3D" id="3.30.1300.10">
    <property type="entry name" value="Pantoate-beta-alanine ligase, C-terminal domain"/>
    <property type="match status" value="1"/>
</dbReference>
<dbReference type="NCBIfam" id="TIGR00018">
    <property type="entry name" value="panC"/>
    <property type="match status" value="1"/>
</dbReference>
<dbReference type="InterPro" id="IPR003721">
    <property type="entry name" value="Pantoate_ligase"/>
</dbReference>
<evidence type="ECO:0000256" key="4">
    <source>
        <dbReference type="ARBA" id="ARBA00012219"/>
    </source>
</evidence>
<gene>
    <name evidence="13 14" type="primary">panC</name>
    <name evidence="14" type="ORF">PRI8871_01573</name>
</gene>
<evidence type="ECO:0000256" key="6">
    <source>
        <dbReference type="ARBA" id="ARBA00022490"/>
    </source>
</evidence>
<feature type="binding site" evidence="13">
    <location>
        <position position="178"/>
    </location>
    <ligand>
        <name>ATP</name>
        <dbReference type="ChEBI" id="CHEBI:30616"/>
    </ligand>
</feature>
<keyword evidence="9 13" id="KW-0547">Nucleotide-binding</keyword>
<keyword evidence="6 13" id="KW-0963">Cytoplasm</keyword>
<dbReference type="NCBIfam" id="TIGR00125">
    <property type="entry name" value="cyt_tran_rel"/>
    <property type="match status" value="1"/>
</dbReference>
<feature type="binding site" evidence="13">
    <location>
        <begin position="186"/>
        <end position="189"/>
    </location>
    <ligand>
        <name>ATP</name>
        <dbReference type="ChEBI" id="CHEBI:30616"/>
    </ligand>
</feature>
<dbReference type="PANTHER" id="PTHR21299:SF1">
    <property type="entry name" value="PANTOATE--BETA-ALANINE LIGASE"/>
    <property type="match status" value="1"/>
</dbReference>
<comment type="pathway">
    <text evidence="2 13">Cofactor biosynthesis; (R)-pantothenate biosynthesis; (R)-pantothenate from (R)-pantoate and beta-alanine: step 1/1.</text>
</comment>
<dbReference type="Gene3D" id="3.40.50.620">
    <property type="entry name" value="HUPs"/>
    <property type="match status" value="1"/>
</dbReference>
<dbReference type="GO" id="GO:0005524">
    <property type="term" value="F:ATP binding"/>
    <property type="evidence" value="ECO:0007669"/>
    <property type="project" value="UniProtKB-KW"/>
</dbReference>
<dbReference type="Proteomes" id="UP000244904">
    <property type="component" value="Unassembled WGS sequence"/>
</dbReference>
<evidence type="ECO:0000256" key="5">
    <source>
        <dbReference type="ARBA" id="ARBA00014155"/>
    </source>
</evidence>
<dbReference type="InterPro" id="IPR042176">
    <property type="entry name" value="Pantoate_ligase_C"/>
</dbReference>
<evidence type="ECO:0000256" key="10">
    <source>
        <dbReference type="ARBA" id="ARBA00022840"/>
    </source>
</evidence>
<evidence type="ECO:0000256" key="12">
    <source>
        <dbReference type="ARBA" id="ARBA00055042"/>
    </source>
</evidence>
<evidence type="ECO:0000256" key="7">
    <source>
        <dbReference type="ARBA" id="ARBA00022598"/>
    </source>
</evidence>
<evidence type="ECO:0000256" key="3">
    <source>
        <dbReference type="ARBA" id="ARBA00009256"/>
    </source>
</evidence>
<dbReference type="GO" id="GO:0005829">
    <property type="term" value="C:cytosol"/>
    <property type="evidence" value="ECO:0007669"/>
    <property type="project" value="TreeGrafter"/>
</dbReference>
<dbReference type="AlphaFoldDB" id="A0A2R8AUT4"/>
<evidence type="ECO:0000256" key="11">
    <source>
        <dbReference type="ARBA" id="ARBA00048258"/>
    </source>
</evidence>
<comment type="subcellular location">
    <subcellularLocation>
        <location evidence="1 13">Cytoplasm</location>
    </subcellularLocation>
</comment>
<keyword evidence="10 13" id="KW-0067">ATP-binding</keyword>
<feature type="binding site" evidence="13">
    <location>
        <position position="63"/>
    </location>
    <ligand>
        <name>(R)-pantoate</name>
        <dbReference type="ChEBI" id="CHEBI:15980"/>
    </ligand>
</feature>
<organism evidence="14 15">
    <name type="scientific">Pseudoprimorskyibacter insulae</name>
    <dbReference type="NCBI Taxonomy" id="1695997"/>
    <lineage>
        <taxon>Bacteria</taxon>
        <taxon>Pseudomonadati</taxon>
        <taxon>Pseudomonadota</taxon>
        <taxon>Alphaproteobacteria</taxon>
        <taxon>Rhodobacterales</taxon>
        <taxon>Paracoccaceae</taxon>
        <taxon>Pseudoprimorskyibacter</taxon>
    </lineage>
</organism>
<dbReference type="GO" id="GO:0004592">
    <property type="term" value="F:pantoate-beta-alanine ligase activity"/>
    <property type="evidence" value="ECO:0007669"/>
    <property type="project" value="UniProtKB-UniRule"/>
</dbReference>
<feature type="binding site" evidence="13">
    <location>
        <begin position="32"/>
        <end position="39"/>
    </location>
    <ligand>
        <name>ATP</name>
        <dbReference type="ChEBI" id="CHEBI:30616"/>
    </ligand>
</feature>
<dbReference type="SUPFAM" id="SSF52374">
    <property type="entry name" value="Nucleotidylyl transferase"/>
    <property type="match status" value="1"/>
</dbReference>
<evidence type="ECO:0000313" key="15">
    <source>
        <dbReference type="Proteomes" id="UP000244904"/>
    </source>
</evidence>
<comment type="catalytic activity">
    <reaction evidence="11 13">
        <text>(R)-pantoate + beta-alanine + ATP = (R)-pantothenate + AMP + diphosphate + H(+)</text>
        <dbReference type="Rhea" id="RHEA:10912"/>
        <dbReference type="ChEBI" id="CHEBI:15378"/>
        <dbReference type="ChEBI" id="CHEBI:15980"/>
        <dbReference type="ChEBI" id="CHEBI:29032"/>
        <dbReference type="ChEBI" id="CHEBI:30616"/>
        <dbReference type="ChEBI" id="CHEBI:33019"/>
        <dbReference type="ChEBI" id="CHEBI:57966"/>
        <dbReference type="ChEBI" id="CHEBI:456215"/>
        <dbReference type="EC" id="6.3.2.1"/>
    </reaction>
</comment>
<keyword evidence="8 13" id="KW-0566">Pantothenate biosynthesis</keyword>
<reference evidence="15" key="1">
    <citation type="submission" date="2018-03" db="EMBL/GenBank/DDBJ databases">
        <authorList>
            <person name="Rodrigo-Torres L."/>
            <person name="Arahal R. D."/>
            <person name="Lucena T."/>
        </authorList>
    </citation>
    <scope>NUCLEOTIDE SEQUENCE [LARGE SCALE GENOMIC DNA]</scope>
    <source>
        <strain evidence="15">CECT 8871</strain>
    </source>
</reference>
<evidence type="ECO:0000256" key="13">
    <source>
        <dbReference type="HAMAP-Rule" id="MF_00158"/>
    </source>
</evidence>
<sequence length="283" mass="30834">MTAPIYRTVDALRQEVRAWKRAGHTVGVVPTMGALHEGHLSLVDRAKTECDRVIVTIFVNPKQFNNPDDLAKYPRTEDSDAEKLAPFGVDAIFAPNPDEVYPNGFATKVSVSGLTDMLCGAHRPGHFDGVATVVTKLFLQTLADRAYFGEKDYQQLQIVKRMATDLNIPTDVVPCPTIREADGLALSSRNLRLSDAARRAAPALIKAMRTLANGLQQNQPIDQLTKAASETILSAGFDSIDYLELRDGAGLAPQTTATKTSRIFAAATIDNIRLIDNIPVFSD</sequence>
<dbReference type="EC" id="6.3.2.1" evidence="4 13"/>
<dbReference type="UniPathway" id="UPA00028">
    <property type="reaction ID" value="UER00005"/>
</dbReference>
<comment type="miscellaneous">
    <text evidence="13">The reaction proceeds by a bi uni uni bi ping pong mechanism.</text>
</comment>
<comment type="similarity">
    <text evidence="3 13">Belongs to the pantothenate synthetase family.</text>
</comment>
<keyword evidence="7 13" id="KW-0436">Ligase</keyword>
<comment type="subunit">
    <text evidence="13">Homodimer.</text>
</comment>
<feature type="binding site" evidence="13">
    <location>
        <position position="155"/>
    </location>
    <ligand>
        <name>(R)-pantoate</name>
        <dbReference type="ChEBI" id="CHEBI:15980"/>
    </ligand>
</feature>
<dbReference type="InterPro" id="IPR004821">
    <property type="entry name" value="Cyt_trans-like"/>
</dbReference>
<feature type="binding site" evidence="13">
    <location>
        <begin position="149"/>
        <end position="152"/>
    </location>
    <ligand>
        <name>ATP</name>
        <dbReference type="ChEBI" id="CHEBI:30616"/>
    </ligand>
</feature>
<name>A0A2R8AUT4_9RHOB</name>
<evidence type="ECO:0000256" key="2">
    <source>
        <dbReference type="ARBA" id="ARBA00004990"/>
    </source>
</evidence>
<dbReference type="EMBL" id="OMOJ01000002">
    <property type="protein sequence ID" value="SPF79776.1"/>
    <property type="molecule type" value="Genomic_DNA"/>
</dbReference>
<dbReference type="GO" id="GO:0015940">
    <property type="term" value="P:pantothenate biosynthetic process"/>
    <property type="evidence" value="ECO:0007669"/>
    <property type="project" value="UniProtKB-UniRule"/>
</dbReference>
<protein>
    <recommendedName>
        <fullName evidence="5 13">Pantothenate synthetase</fullName>
        <shortName evidence="13">PS</shortName>
        <ecNumber evidence="4 13">6.3.2.1</ecNumber>
    </recommendedName>
    <alternativeName>
        <fullName evidence="13">Pantoate--beta-alanine ligase</fullName>
    </alternativeName>
    <alternativeName>
        <fullName evidence="13">Pantoate-activating enzyme</fullName>
    </alternativeName>
</protein>
<dbReference type="RefSeq" id="WP_108885615.1">
    <property type="nucleotide sequence ID" value="NZ_OMOJ01000002.1"/>
</dbReference>
<comment type="function">
    <text evidence="12 13">Catalyzes the condensation of pantoate with beta-alanine in an ATP-dependent reaction via a pantoyl-adenylate intermediate.</text>
</comment>
<accession>A0A2R8AUT4</accession>
<proteinExistence type="inferred from homology"/>
<evidence type="ECO:0000256" key="8">
    <source>
        <dbReference type="ARBA" id="ARBA00022655"/>
    </source>
</evidence>
<dbReference type="OrthoDB" id="9773087at2"/>
<evidence type="ECO:0000256" key="1">
    <source>
        <dbReference type="ARBA" id="ARBA00004496"/>
    </source>
</evidence>
<evidence type="ECO:0000313" key="14">
    <source>
        <dbReference type="EMBL" id="SPF79776.1"/>
    </source>
</evidence>
<evidence type="ECO:0000256" key="9">
    <source>
        <dbReference type="ARBA" id="ARBA00022741"/>
    </source>
</evidence>
<keyword evidence="15" id="KW-1185">Reference proteome</keyword>